<evidence type="ECO:0000313" key="3">
    <source>
        <dbReference type="Proteomes" id="UP000006729"/>
    </source>
</evidence>
<dbReference type="InParanoid" id="B9PAH3"/>
<accession>B9PAH3</accession>
<keyword evidence="3" id="KW-1185">Reference proteome</keyword>
<dbReference type="EMBL" id="CM009290">
    <property type="protein sequence ID" value="PNT59746.1"/>
    <property type="molecule type" value="Genomic_DNA"/>
</dbReference>
<dbReference type="Proteomes" id="UP000006729">
    <property type="component" value="Chromosome 1"/>
</dbReference>
<evidence type="ECO:0000313" key="2">
    <source>
        <dbReference type="EMBL" id="PNT59746.1"/>
    </source>
</evidence>
<organism evidence="2 3">
    <name type="scientific">Populus trichocarpa</name>
    <name type="common">Western balsam poplar</name>
    <name type="synonym">Populus balsamifera subsp. trichocarpa</name>
    <dbReference type="NCBI Taxonomy" id="3694"/>
    <lineage>
        <taxon>Eukaryota</taxon>
        <taxon>Viridiplantae</taxon>
        <taxon>Streptophyta</taxon>
        <taxon>Embryophyta</taxon>
        <taxon>Tracheophyta</taxon>
        <taxon>Spermatophyta</taxon>
        <taxon>Magnoliopsida</taxon>
        <taxon>eudicotyledons</taxon>
        <taxon>Gunneridae</taxon>
        <taxon>Pentapetalae</taxon>
        <taxon>rosids</taxon>
        <taxon>fabids</taxon>
        <taxon>Malpighiales</taxon>
        <taxon>Salicaceae</taxon>
        <taxon>Saliceae</taxon>
        <taxon>Populus</taxon>
    </lineage>
</organism>
<proteinExistence type="predicted"/>
<gene>
    <name evidence="2" type="ORF">POPTR_001G427900</name>
</gene>
<dbReference type="HOGENOM" id="CLU_3109959_0_0_1"/>
<reference evidence="2 3" key="1">
    <citation type="journal article" date="2006" name="Science">
        <title>The genome of black cottonwood, Populus trichocarpa (Torr. &amp; Gray).</title>
        <authorList>
            <person name="Tuskan G.A."/>
            <person name="Difazio S."/>
            <person name="Jansson S."/>
            <person name="Bohlmann J."/>
            <person name="Grigoriev I."/>
            <person name="Hellsten U."/>
            <person name="Putnam N."/>
            <person name="Ralph S."/>
            <person name="Rombauts S."/>
            <person name="Salamov A."/>
            <person name="Schein J."/>
            <person name="Sterck L."/>
            <person name="Aerts A."/>
            <person name="Bhalerao R.R."/>
            <person name="Bhalerao R.P."/>
            <person name="Blaudez D."/>
            <person name="Boerjan W."/>
            <person name="Brun A."/>
            <person name="Brunner A."/>
            <person name="Busov V."/>
            <person name="Campbell M."/>
            <person name="Carlson J."/>
            <person name="Chalot M."/>
            <person name="Chapman J."/>
            <person name="Chen G.L."/>
            <person name="Cooper D."/>
            <person name="Coutinho P.M."/>
            <person name="Couturier J."/>
            <person name="Covert S."/>
            <person name="Cronk Q."/>
            <person name="Cunningham R."/>
            <person name="Davis J."/>
            <person name="Degroeve S."/>
            <person name="Dejardin A."/>
            <person name="Depamphilis C."/>
            <person name="Detter J."/>
            <person name="Dirks B."/>
            <person name="Dubchak I."/>
            <person name="Duplessis S."/>
            <person name="Ehlting J."/>
            <person name="Ellis B."/>
            <person name="Gendler K."/>
            <person name="Goodstein D."/>
            <person name="Gribskov M."/>
            <person name="Grimwood J."/>
            <person name="Groover A."/>
            <person name="Gunter L."/>
            <person name="Hamberger B."/>
            <person name="Heinze B."/>
            <person name="Helariutta Y."/>
            <person name="Henrissat B."/>
            <person name="Holligan D."/>
            <person name="Holt R."/>
            <person name="Huang W."/>
            <person name="Islam-Faridi N."/>
            <person name="Jones S."/>
            <person name="Jones-Rhoades M."/>
            <person name="Jorgensen R."/>
            <person name="Joshi C."/>
            <person name="Kangasjarvi J."/>
            <person name="Karlsson J."/>
            <person name="Kelleher C."/>
            <person name="Kirkpatrick R."/>
            <person name="Kirst M."/>
            <person name="Kohler A."/>
            <person name="Kalluri U."/>
            <person name="Larimer F."/>
            <person name="Leebens-Mack J."/>
            <person name="Leple J.C."/>
            <person name="Locascio P."/>
            <person name="Lou Y."/>
            <person name="Lucas S."/>
            <person name="Martin F."/>
            <person name="Montanini B."/>
            <person name="Napoli C."/>
            <person name="Nelson D.R."/>
            <person name="Nelson C."/>
            <person name="Nieminen K."/>
            <person name="Nilsson O."/>
            <person name="Pereda V."/>
            <person name="Peter G."/>
            <person name="Philippe R."/>
            <person name="Pilate G."/>
            <person name="Poliakov A."/>
            <person name="Razumovskaya J."/>
            <person name="Richardson P."/>
            <person name="Rinaldi C."/>
            <person name="Ritland K."/>
            <person name="Rouze P."/>
            <person name="Ryaboy D."/>
            <person name="Schmutz J."/>
            <person name="Schrader J."/>
            <person name="Segerman B."/>
            <person name="Shin H."/>
            <person name="Siddiqui A."/>
            <person name="Sterky F."/>
            <person name="Terry A."/>
            <person name="Tsai C.J."/>
            <person name="Uberbacher E."/>
            <person name="Unneberg P."/>
            <person name="Vahala J."/>
            <person name="Wall K."/>
            <person name="Wessler S."/>
            <person name="Yang G."/>
            <person name="Yin T."/>
            <person name="Douglas C."/>
            <person name="Marra M."/>
            <person name="Sandberg G."/>
            <person name="Van de Peer Y."/>
            <person name="Rokhsar D."/>
        </authorList>
    </citation>
    <scope>NUCLEOTIDE SEQUENCE [LARGE SCALE GENOMIC DNA]</scope>
    <source>
        <strain evidence="3">cv. Nisqually</strain>
    </source>
</reference>
<name>B9PAH3_POPTR</name>
<dbReference type="AlphaFoldDB" id="B9PAH3"/>
<keyword evidence="1" id="KW-1133">Transmembrane helix</keyword>
<evidence type="ECO:0000256" key="1">
    <source>
        <dbReference type="SAM" id="Phobius"/>
    </source>
</evidence>
<protein>
    <submittedName>
        <fullName evidence="2">Uncharacterized protein</fullName>
    </submittedName>
</protein>
<keyword evidence="1" id="KW-0812">Transmembrane</keyword>
<sequence>MAILWPSCHKSLIWSQFLSFLPLFSFRPFFAFHFSSNVFTKTKLQPLNCCL</sequence>
<feature type="transmembrane region" description="Helical" evidence="1">
    <location>
        <begin position="12"/>
        <end position="34"/>
    </location>
</feature>
<keyword evidence="1" id="KW-0472">Membrane</keyword>